<proteinExistence type="predicted"/>
<gene>
    <name evidence="2" type="ORF">A8806_101554</name>
</gene>
<feature type="transmembrane region" description="Helical" evidence="1">
    <location>
        <begin position="134"/>
        <end position="154"/>
    </location>
</feature>
<keyword evidence="1" id="KW-0812">Transmembrane</keyword>
<keyword evidence="3" id="KW-1185">Reference proteome</keyword>
<comment type="caution">
    <text evidence="2">The sequence shown here is derived from an EMBL/GenBank/DDBJ whole genome shotgun (WGS) entry which is preliminary data.</text>
</comment>
<dbReference type="EMBL" id="QGDL01000001">
    <property type="protein sequence ID" value="PWJ32266.1"/>
    <property type="molecule type" value="Genomic_DNA"/>
</dbReference>
<accession>A0A2Y9B923</accession>
<keyword evidence="1" id="KW-0472">Membrane</keyword>
<evidence type="ECO:0000313" key="3">
    <source>
        <dbReference type="Proteomes" id="UP000245845"/>
    </source>
</evidence>
<name>A0A2Y9B923_9FIRM</name>
<evidence type="ECO:0000313" key="2">
    <source>
        <dbReference type="EMBL" id="PWJ32266.1"/>
    </source>
</evidence>
<reference evidence="2 3" key="1">
    <citation type="submission" date="2018-05" db="EMBL/GenBank/DDBJ databases">
        <title>The Hungate 1000. A catalogue of reference genomes from the rumen microbiome.</title>
        <authorList>
            <person name="Kelly W."/>
        </authorList>
    </citation>
    <scope>NUCLEOTIDE SEQUENCE [LARGE SCALE GENOMIC DNA]</scope>
    <source>
        <strain evidence="2 3">NLAE-zl-C242</strain>
    </source>
</reference>
<evidence type="ECO:0000256" key="1">
    <source>
        <dbReference type="SAM" id="Phobius"/>
    </source>
</evidence>
<feature type="transmembrane region" description="Helical" evidence="1">
    <location>
        <begin position="52"/>
        <end position="72"/>
    </location>
</feature>
<organism evidence="2 3">
    <name type="scientific">Faecalicatena orotica</name>
    <dbReference type="NCBI Taxonomy" id="1544"/>
    <lineage>
        <taxon>Bacteria</taxon>
        <taxon>Bacillati</taxon>
        <taxon>Bacillota</taxon>
        <taxon>Clostridia</taxon>
        <taxon>Lachnospirales</taxon>
        <taxon>Lachnospiraceae</taxon>
        <taxon>Faecalicatena</taxon>
    </lineage>
</organism>
<dbReference type="AlphaFoldDB" id="A0A2Y9B923"/>
<feature type="transmembrane region" description="Helical" evidence="1">
    <location>
        <begin position="166"/>
        <end position="187"/>
    </location>
</feature>
<protein>
    <submittedName>
        <fullName evidence="2">Uncharacterized protein</fullName>
    </submittedName>
</protein>
<sequence length="379" mass="45326">MKDIKFFLTNLLLPYEKIWTIYMAAVTILAGICFNIFLALKFHWVMIPSHPMFPFFIGTNFMFLLCFLIFILESFYQRLLVRFLAPFYSQVKTNDLRHFTYMEYHQMFSQIFPLNDHLADIKKRYLPFLYCSRFLMILLYLTILFLCGTADYFFSRVPVVKTSFCYYHFFIIIALIIYLLLIMHLNTSKLPDMPQANKWFFFILIVLYITVKSVSLKQNYTFFNDSEPFMVHIINFTENALFPLLLICLYFNVTTSKYICFDIRQKLNLYDTFMGAYISFSDILYTLETDTETLALLCRYSAYKDHKSETIHIASNKYPDEKMHWLLSQQDLLLECCCHFSGDMLSRCQQIFQSLPDWSLCLLDEDFPNNMIQFLEENR</sequence>
<feature type="transmembrane region" description="Helical" evidence="1">
    <location>
        <begin position="21"/>
        <end position="40"/>
    </location>
</feature>
<keyword evidence="1" id="KW-1133">Transmembrane helix</keyword>
<feature type="transmembrane region" description="Helical" evidence="1">
    <location>
        <begin position="240"/>
        <end position="260"/>
    </location>
</feature>
<dbReference type="Proteomes" id="UP000245845">
    <property type="component" value="Unassembled WGS sequence"/>
</dbReference>
<feature type="transmembrane region" description="Helical" evidence="1">
    <location>
        <begin position="199"/>
        <end position="220"/>
    </location>
</feature>